<sequence length="329" mass="33161">MLLRIGTAAVALAATALFVSPAAAAPAEGPIDAISGKVGLSGDPYTPSAVAEIGVINSGATALEGRFILELPTGSVTVEPGQCDTGTKAGTWICSAGTVAPNVGNPKTVGIKIRSTTGEPVFQVSTLGYLQGMAPDGTLGRRNDFVVAWPDKGPLRLSAQAGPVSDGHVDVAVRVTNAGSFTFGQYYLVAYTPGGVRAVSPACTASGRIPAEQGCEIHRTGPFAAGAQDTFTIRLSVPAKRSEVELVLTPTNRYTNKDTKVKLTVGTTSATTPAPTSPAVTSPAASVSPVPALPKTGTNVGLLAVSGGLLLAAGAGLVLVGARRRFRTG</sequence>
<evidence type="ECO:0000256" key="7">
    <source>
        <dbReference type="SAM" id="SignalP"/>
    </source>
</evidence>
<feature type="signal peptide" evidence="7">
    <location>
        <begin position="1"/>
        <end position="24"/>
    </location>
</feature>
<keyword evidence="4" id="KW-0572">Peptidoglycan-anchor</keyword>
<comment type="caution">
    <text evidence="9">The sequence shown here is derived from an EMBL/GenBank/DDBJ whole genome shotgun (WGS) entry which is preliminary data.</text>
</comment>
<name>A0ABN1ZQI8_9ACTN</name>
<keyword evidence="6" id="KW-0472">Membrane</keyword>
<dbReference type="RefSeq" id="WP_344500502.1">
    <property type="nucleotide sequence ID" value="NZ_BAAAQD010000001.1"/>
</dbReference>
<feature type="transmembrane region" description="Helical" evidence="6">
    <location>
        <begin position="300"/>
        <end position="322"/>
    </location>
</feature>
<keyword evidence="6" id="KW-0812">Transmembrane</keyword>
<feature type="region of interest" description="Disordered" evidence="5">
    <location>
        <begin position="265"/>
        <end position="288"/>
    </location>
</feature>
<dbReference type="Proteomes" id="UP001501470">
    <property type="component" value="Unassembled WGS sequence"/>
</dbReference>
<keyword evidence="6" id="KW-1133">Transmembrane helix</keyword>
<evidence type="ECO:0000256" key="3">
    <source>
        <dbReference type="ARBA" id="ARBA00022729"/>
    </source>
</evidence>
<keyword evidence="2" id="KW-0964">Secreted</keyword>
<dbReference type="NCBIfam" id="TIGR01167">
    <property type="entry name" value="LPXTG_anchor"/>
    <property type="match status" value="1"/>
</dbReference>
<evidence type="ECO:0000256" key="5">
    <source>
        <dbReference type="SAM" id="MobiDB-lite"/>
    </source>
</evidence>
<evidence type="ECO:0000256" key="2">
    <source>
        <dbReference type="ARBA" id="ARBA00022525"/>
    </source>
</evidence>
<dbReference type="Pfam" id="PF00746">
    <property type="entry name" value="Gram_pos_anchor"/>
    <property type="match status" value="1"/>
</dbReference>
<feature type="chain" id="PRO_5045429474" description="Gram-positive cocci surface proteins LPxTG domain-containing protein" evidence="7">
    <location>
        <begin position="25"/>
        <end position="329"/>
    </location>
</feature>
<evidence type="ECO:0000256" key="1">
    <source>
        <dbReference type="ARBA" id="ARBA00022512"/>
    </source>
</evidence>
<accession>A0ABN1ZQI8</accession>
<keyword evidence="10" id="KW-1185">Reference proteome</keyword>
<evidence type="ECO:0000313" key="10">
    <source>
        <dbReference type="Proteomes" id="UP001501470"/>
    </source>
</evidence>
<dbReference type="EMBL" id="BAAAQD010000001">
    <property type="protein sequence ID" value="GAA1502062.1"/>
    <property type="molecule type" value="Genomic_DNA"/>
</dbReference>
<keyword evidence="3 7" id="KW-0732">Signal</keyword>
<evidence type="ECO:0000256" key="4">
    <source>
        <dbReference type="ARBA" id="ARBA00023088"/>
    </source>
</evidence>
<evidence type="ECO:0000256" key="6">
    <source>
        <dbReference type="SAM" id="Phobius"/>
    </source>
</evidence>
<evidence type="ECO:0000259" key="8">
    <source>
        <dbReference type="Pfam" id="PF00746"/>
    </source>
</evidence>
<evidence type="ECO:0000313" key="9">
    <source>
        <dbReference type="EMBL" id="GAA1502062.1"/>
    </source>
</evidence>
<feature type="compositionally biased region" description="Low complexity" evidence="5">
    <location>
        <begin position="267"/>
        <end position="288"/>
    </location>
</feature>
<keyword evidence="1" id="KW-0134">Cell wall</keyword>
<reference evidence="9 10" key="1">
    <citation type="journal article" date="2019" name="Int. J. Syst. Evol. Microbiol.">
        <title>The Global Catalogue of Microorganisms (GCM) 10K type strain sequencing project: providing services to taxonomists for standard genome sequencing and annotation.</title>
        <authorList>
            <consortium name="The Broad Institute Genomics Platform"/>
            <consortium name="The Broad Institute Genome Sequencing Center for Infectious Disease"/>
            <person name="Wu L."/>
            <person name="Ma J."/>
        </authorList>
    </citation>
    <scope>NUCLEOTIDE SEQUENCE [LARGE SCALE GENOMIC DNA]</scope>
    <source>
        <strain evidence="9 10">JCM 15933</strain>
    </source>
</reference>
<protein>
    <recommendedName>
        <fullName evidence="8">Gram-positive cocci surface proteins LPxTG domain-containing protein</fullName>
    </recommendedName>
</protein>
<feature type="domain" description="Gram-positive cocci surface proteins LPxTG" evidence="8">
    <location>
        <begin position="288"/>
        <end position="324"/>
    </location>
</feature>
<gene>
    <name evidence="9" type="ORF">GCM10009827_013070</name>
</gene>
<proteinExistence type="predicted"/>
<organism evidence="9 10">
    <name type="scientific">Dactylosporangium maewongense</name>
    <dbReference type="NCBI Taxonomy" id="634393"/>
    <lineage>
        <taxon>Bacteria</taxon>
        <taxon>Bacillati</taxon>
        <taxon>Actinomycetota</taxon>
        <taxon>Actinomycetes</taxon>
        <taxon>Micromonosporales</taxon>
        <taxon>Micromonosporaceae</taxon>
        <taxon>Dactylosporangium</taxon>
    </lineage>
</organism>
<dbReference type="InterPro" id="IPR019931">
    <property type="entry name" value="LPXTG_anchor"/>
</dbReference>